<gene>
    <name evidence="2" type="ORF">CLV51_11059</name>
</gene>
<dbReference type="NCBIfam" id="TIGR03696">
    <property type="entry name" value="Rhs_assc_core"/>
    <property type="match status" value="1"/>
</dbReference>
<dbReference type="Proteomes" id="UP000240971">
    <property type="component" value="Unassembled WGS sequence"/>
</dbReference>
<dbReference type="InterPro" id="IPR022385">
    <property type="entry name" value="Rhs_assc_core"/>
</dbReference>
<name>A0A2P8H9D1_CHINA</name>
<dbReference type="PANTHER" id="PTHR32305">
    <property type="match status" value="1"/>
</dbReference>
<reference evidence="2 3" key="1">
    <citation type="submission" date="2018-03" db="EMBL/GenBank/DDBJ databases">
        <title>Genomic Encyclopedia of Archaeal and Bacterial Type Strains, Phase II (KMG-II): from individual species to whole genera.</title>
        <authorList>
            <person name="Goeker M."/>
        </authorList>
    </citation>
    <scope>NUCLEOTIDE SEQUENCE [LARGE SCALE GENOMIC DNA]</scope>
    <source>
        <strain evidence="2 3">DSM 24859</strain>
    </source>
</reference>
<dbReference type="InterPro" id="IPR050708">
    <property type="entry name" value="T6SS_VgrG/RHS"/>
</dbReference>
<evidence type="ECO:0000259" key="1">
    <source>
        <dbReference type="Pfam" id="PF20041"/>
    </source>
</evidence>
<comment type="caution">
    <text evidence="2">The sequence shown here is derived from an EMBL/GenBank/DDBJ whole genome shotgun (WGS) entry which is preliminary data.</text>
</comment>
<sequence length="1454" mass="160381">MISPIIKNILAIGICLFFYKIIDAQVIPSATTRPAASPVPVPAAYQNPGINYVRTWVSQVAITDPLIVTNASRTVQEVSQQTQYTDGLNRPIQTVVKGVSSSGKDLVSSSVYDSYGRTQYRYLPYAQQSGNNNDGKFKMDPFNSQQGFYQDNFLSPSSKGENIFYAQIEYEDAPSSTAIRNYNPGNTWAKEGGKKPQEQYLMVNTVADSVRVWDFPSNGIPVSTKSFDAGQLFKSTYKDETGAQVIQYVDKNSRLVLKKIQLSATPATGQTGWLCTYFVYDDLGNLRCVIPPLATYFVNGYWNTVNVAPGLCSQYKYDERGRNIVTKPPGADSIETVYDPLDRPVMQRDGNMKAKSQWMLTFYDGLNRPLRTAIYQSANNRDALQILTNSAPPGTFPFIAPAYLSDQSLIYYDDNYAFPGVQAAVTTDFTKPQSAASNAEPNSAISHRTGGLVTGLRVRIIGTNQWLAATIYYNDKGRKIQVITDNINSGKEVNTYLYDFTGKVLSTYLRHTNPHSAVTPQTTILKTIIYDPTGKPFEIDMTVNDSLPSKRILAYLNYDEGGVLKTKSIGINNQVPIETLNYEFTIQGWLKSVNKDYINTSNSTSNWFGEELSYDYGFNTNQYNGSIAGAKWKSRGDGIARAFGYSYDNANRLLKADFSQQNQGSINWTVDKVDFSVSNLAYDANSNITGMLQKGMKGLGIAVIDSLKYGYIPYTNQLFFVTDKKNDPQSKLGDFKEIVNDESQDYNYDASGNLAVDMNRLMSPLPYNYLNLSDSITVLGKGYIAFTYDAAGNRLRKKVTDFSGGGSITTTDYIGGFVYKNDSLQYFAHDEGRVRVLYASGQPPALVYDYFISDHLDNTRMVLTEQTNTATYAATMETANSAKENALFSNIDNTRTVKPVGYPVDNTTSPNDYVSKLNATAGTQKIGPSIVLRVMAGDTIQLGSKAFYKSTAANISSSTPADMVTALLQAFTSSTAPGDGAHGNGAGPGSPITSNFTSVNYQQLQNKDPLQNQSTKPKAYLNFVAFDDLLNLVDENSGVKQVQGNANELQTLATDRMVIKKDGFFYVYTSNESIQDVFFDNIVVAHNSGPLLEETHYYPFGLSMAGISSKALKNPYAENKNNYNGIEQTTEIGLNQYDAFYRTLDPQIGRWWQMDPSGNTYPGVSPYNSNFNNPISFTDPDGNDPGWTWLAFQLGIGQNGNGSILLDEVEVFGQNLAGKGLVEGGIQHFTTNGFNQIASIGVKAMAQPNLFERIISVGIENFKRNMIEGASTTLSLAIRGIQNFNYRLETGTTTPQVIFNDLSENPLSAVTGIAGVEGVLGDAAIEELSMVAREAEELNTVKGIKPYEVGLFKDLKARELTYDDLAVHHLVQKKPAPNAFPGYDENLAPSIALPTREHLKIPNFKGTGGAGTARQQLAHDLWNLRKYTNAPLSSQFEILNLNKRMYGKILEKIK</sequence>
<dbReference type="InterPro" id="IPR045619">
    <property type="entry name" value="DUF6443"/>
</dbReference>
<dbReference type="Gene3D" id="2.180.10.10">
    <property type="entry name" value="RHS repeat-associated core"/>
    <property type="match status" value="2"/>
</dbReference>
<accession>A0A2P8H9D1</accession>
<evidence type="ECO:0000313" key="3">
    <source>
        <dbReference type="Proteomes" id="UP000240971"/>
    </source>
</evidence>
<proteinExistence type="predicted"/>
<organism evidence="2 3">
    <name type="scientific">Chitinophaga niastensis</name>
    <dbReference type="NCBI Taxonomy" id="536980"/>
    <lineage>
        <taxon>Bacteria</taxon>
        <taxon>Pseudomonadati</taxon>
        <taxon>Bacteroidota</taxon>
        <taxon>Chitinophagia</taxon>
        <taxon>Chitinophagales</taxon>
        <taxon>Chitinophagaceae</taxon>
        <taxon>Chitinophaga</taxon>
    </lineage>
</organism>
<evidence type="ECO:0000313" key="2">
    <source>
        <dbReference type="EMBL" id="PSL42843.1"/>
    </source>
</evidence>
<dbReference type="PANTHER" id="PTHR32305:SF15">
    <property type="entry name" value="PROTEIN RHSA-RELATED"/>
    <property type="match status" value="1"/>
</dbReference>
<feature type="domain" description="DUF6443" evidence="1">
    <location>
        <begin position="68"/>
        <end position="200"/>
    </location>
</feature>
<dbReference type="Pfam" id="PF20041">
    <property type="entry name" value="DUF6443"/>
    <property type="match status" value="1"/>
</dbReference>
<dbReference type="EMBL" id="PYAW01000010">
    <property type="protein sequence ID" value="PSL42843.1"/>
    <property type="molecule type" value="Genomic_DNA"/>
</dbReference>
<dbReference type="RefSeq" id="WP_106531297.1">
    <property type="nucleotide sequence ID" value="NZ_PYAW01000010.1"/>
</dbReference>
<protein>
    <submittedName>
        <fullName evidence="2">RHS repeat-associated protein</fullName>
    </submittedName>
</protein>
<keyword evidence="3" id="KW-1185">Reference proteome</keyword>